<gene>
    <name evidence="2" type="ORF">NGM45_06975</name>
</gene>
<dbReference type="RefSeq" id="WP_264461364.1">
    <property type="nucleotide sequence ID" value="NZ_JAOXJG010000004.1"/>
</dbReference>
<comment type="caution">
    <text evidence="2">The sequence shown here is derived from an EMBL/GenBank/DDBJ whole genome shotgun (WGS) entry which is preliminary data.</text>
</comment>
<keyword evidence="1" id="KW-0812">Transmembrane</keyword>
<protein>
    <submittedName>
        <fullName evidence="2">Uncharacterized protein</fullName>
    </submittedName>
</protein>
<feature type="transmembrane region" description="Helical" evidence="1">
    <location>
        <begin position="35"/>
        <end position="51"/>
    </location>
</feature>
<evidence type="ECO:0000256" key="1">
    <source>
        <dbReference type="SAM" id="Phobius"/>
    </source>
</evidence>
<dbReference type="EMBL" id="JAOXJG010000004">
    <property type="protein sequence ID" value="MCW1238821.1"/>
    <property type="molecule type" value="Genomic_DNA"/>
</dbReference>
<feature type="transmembrane region" description="Helical" evidence="1">
    <location>
        <begin position="204"/>
        <end position="221"/>
    </location>
</feature>
<accession>A0ABT3EPS7</accession>
<reference evidence="2" key="1">
    <citation type="submission" date="2022-10" db="EMBL/GenBank/DDBJ databases">
        <title>De novo draft assembly of the Pseudomonas pretiosus genome isolated from the plants rhizorohere.</title>
        <authorList>
            <person name="Robas M."/>
            <person name="Fernandez V.M."/>
            <person name="Provanza A."/>
            <person name="Jimenez P.A."/>
        </authorList>
    </citation>
    <scope>NUCLEOTIDE SEQUENCE</scope>
    <source>
        <strain evidence="2">SAICEU11T</strain>
    </source>
</reference>
<feature type="transmembrane region" description="Helical" evidence="1">
    <location>
        <begin position="6"/>
        <end position="23"/>
    </location>
</feature>
<sequence>MDKAMFLDTLIFLGINLIFIFFIAKKNINIKSKIVYFLIFLTFNSSYNIMIKRIHDFNLGIPRNFIWTTKVISSFSIYDMIFVILLCINLPYLMEILRKDRFIRINYVRDLIIICIGTISFIIFKGYWLDNGRNYLITMKGLIYFSATLTITLKYLQQELSPKNYLVPITLILFSGYLSLIFFPREELWIRYGQIVKILDQEDAYTISLFAITYLLVYLFYPEKTRKKPHLIFLLVIFITILTQNALSIYKTNFIYYLYLLLVLPVIQLTKRLFIKWYSILTFVLITIILGMGIIINVSNSQSISTRTNQIEDYLNYINKNYKSAYLIGSGIGTPYESLPEAGDFGEIKKIDLENSSNINYKFTFQIPILFIFKYAGIIGVLWFLFFWGLIIFKIYKDIKITRSSSLSLSQKVELASIGIYLVYFSIFWGSVMLGGTTPFFIFLGFLVGRYSILRRKLYQYK</sequence>
<keyword evidence="1" id="KW-0472">Membrane</keyword>
<feature type="transmembrane region" description="Helical" evidence="1">
    <location>
        <begin position="71"/>
        <end position="90"/>
    </location>
</feature>
<feature type="transmembrane region" description="Helical" evidence="1">
    <location>
        <begin position="230"/>
        <end position="248"/>
    </location>
</feature>
<feature type="transmembrane region" description="Helical" evidence="1">
    <location>
        <begin position="438"/>
        <end position="454"/>
    </location>
</feature>
<feature type="transmembrane region" description="Helical" evidence="1">
    <location>
        <begin position="135"/>
        <end position="153"/>
    </location>
</feature>
<dbReference type="GeneID" id="301197568"/>
<keyword evidence="1" id="KW-1133">Transmembrane helix</keyword>
<keyword evidence="3" id="KW-1185">Reference proteome</keyword>
<evidence type="ECO:0000313" key="2">
    <source>
        <dbReference type="EMBL" id="MCW1238821.1"/>
    </source>
</evidence>
<feature type="transmembrane region" description="Helical" evidence="1">
    <location>
        <begin position="111"/>
        <end position="129"/>
    </location>
</feature>
<name>A0ABT3EPS7_9BACI</name>
<feature type="transmembrane region" description="Helical" evidence="1">
    <location>
        <begin position="367"/>
        <end position="393"/>
    </location>
</feature>
<dbReference type="Proteomes" id="UP001060566">
    <property type="component" value="Unassembled WGS sequence"/>
</dbReference>
<evidence type="ECO:0000313" key="3">
    <source>
        <dbReference type="Proteomes" id="UP001060566"/>
    </source>
</evidence>
<feature type="transmembrane region" description="Helical" evidence="1">
    <location>
        <begin position="165"/>
        <end position="184"/>
    </location>
</feature>
<feature type="transmembrane region" description="Helical" evidence="1">
    <location>
        <begin position="277"/>
        <end position="296"/>
    </location>
</feature>
<organism evidence="2 3">
    <name type="scientific">Bacillus pretiosus</name>
    <dbReference type="NCBI Taxonomy" id="2983392"/>
    <lineage>
        <taxon>Bacteria</taxon>
        <taxon>Bacillati</taxon>
        <taxon>Bacillota</taxon>
        <taxon>Bacilli</taxon>
        <taxon>Bacillales</taxon>
        <taxon>Bacillaceae</taxon>
        <taxon>Bacillus</taxon>
    </lineage>
</organism>
<proteinExistence type="predicted"/>